<dbReference type="AlphaFoldDB" id="A0A518I030"/>
<reference evidence="3 4" key="1">
    <citation type="submission" date="2019-03" db="EMBL/GenBank/DDBJ databases">
        <title>Deep-cultivation of Planctomycetes and their phenomic and genomic characterization uncovers novel biology.</title>
        <authorList>
            <person name="Wiegand S."/>
            <person name="Jogler M."/>
            <person name="Boedeker C."/>
            <person name="Pinto D."/>
            <person name="Vollmers J."/>
            <person name="Rivas-Marin E."/>
            <person name="Kohn T."/>
            <person name="Peeters S.H."/>
            <person name="Heuer A."/>
            <person name="Rast P."/>
            <person name="Oberbeckmann S."/>
            <person name="Bunk B."/>
            <person name="Jeske O."/>
            <person name="Meyerdierks A."/>
            <person name="Storesund J.E."/>
            <person name="Kallscheuer N."/>
            <person name="Luecker S."/>
            <person name="Lage O.M."/>
            <person name="Pohl T."/>
            <person name="Merkel B.J."/>
            <person name="Hornburger P."/>
            <person name="Mueller R.-W."/>
            <person name="Bruemmer F."/>
            <person name="Labrenz M."/>
            <person name="Spormann A.M."/>
            <person name="Op den Camp H."/>
            <person name="Overmann J."/>
            <person name="Amann R."/>
            <person name="Jetten M.S.M."/>
            <person name="Mascher T."/>
            <person name="Medema M.H."/>
            <person name="Devos D.P."/>
            <person name="Kaster A.-K."/>
            <person name="Ovreas L."/>
            <person name="Rohde M."/>
            <person name="Galperin M.Y."/>
            <person name="Jogler C."/>
        </authorList>
    </citation>
    <scope>NUCLEOTIDE SEQUENCE [LARGE SCALE GENOMIC DNA]</scope>
    <source>
        <strain evidence="3 4">Enr13</strain>
    </source>
</reference>
<sequence length="192" mass="20732">MILLLDNQDSFVHNLARYFRLTGAETRVIRSNQITARQAIDLAPQAIVLSPGPHGPADAGCCVDLIRQAPEHLPILGVCLGHQAIGAAFGGQIIRSEPRHGLASPITHDGVDLFRNCPSPMNVARYHSLVVSPQRLPSCLRVTATSTDDACVMGLRHRSRPVFGVQFHPESILSDSGQTIVQNFASLTQNAT</sequence>
<organism evidence="3 4">
    <name type="scientific">Stieleria neptunia</name>
    <dbReference type="NCBI Taxonomy" id="2527979"/>
    <lineage>
        <taxon>Bacteria</taxon>
        <taxon>Pseudomonadati</taxon>
        <taxon>Planctomycetota</taxon>
        <taxon>Planctomycetia</taxon>
        <taxon>Pirellulales</taxon>
        <taxon>Pirellulaceae</taxon>
        <taxon>Stieleria</taxon>
    </lineage>
</organism>
<dbReference type="FunFam" id="3.40.50.880:FF:000003">
    <property type="entry name" value="Anthranilate synthase component II"/>
    <property type="match status" value="1"/>
</dbReference>
<keyword evidence="3" id="KW-0808">Transferase</keyword>
<evidence type="ECO:0000259" key="2">
    <source>
        <dbReference type="Pfam" id="PF00117"/>
    </source>
</evidence>
<accession>A0A518I030</accession>
<gene>
    <name evidence="3" type="primary">pabA</name>
    <name evidence="3" type="ORF">Enr13x_63670</name>
</gene>
<proteinExistence type="predicted"/>
<dbReference type="Proteomes" id="UP000319004">
    <property type="component" value="Chromosome"/>
</dbReference>
<dbReference type="EC" id="2.6.1.85" evidence="3"/>
<dbReference type="Gene3D" id="3.40.50.880">
    <property type="match status" value="1"/>
</dbReference>
<name>A0A518I030_9BACT</name>
<dbReference type="PRINTS" id="PR00099">
    <property type="entry name" value="CPSGATASE"/>
</dbReference>
<dbReference type="GO" id="GO:0046820">
    <property type="term" value="F:4-amino-4-deoxychorismate synthase activity"/>
    <property type="evidence" value="ECO:0007669"/>
    <property type="project" value="UniProtKB-EC"/>
</dbReference>
<dbReference type="PRINTS" id="PR00097">
    <property type="entry name" value="ANTSNTHASEII"/>
</dbReference>
<dbReference type="InterPro" id="IPR006221">
    <property type="entry name" value="TrpG/PapA_dom"/>
</dbReference>
<dbReference type="PANTHER" id="PTHR43418:SF4">
    <property type="entry name" value="MULTIFUNCTIONAL TRYPTOPHAN BIOSYNTHESIS PROTEIN"/>
    <property type="match status" value="1"/>
</dbReference>
<evidence type="ECO:0000313" key="3">
    <source>
        <dbReference type="EMBL" id="QDV46458.1"/>
    </source>
</evidence>
<dbReference type="NCBIfam" id="TIGR00566">
    <property type="entry name" value="trpG_papA"/>
    <property type="match status" value="1"/>
</dbReference>
<evidence type="ECO:0000256" key="1">
    <source>
        <dbReference type="ARBA" id="ARBA00022962"/>
    </source>
</evidence>
<dbReference type="EMBL" id="CP037423">
    <property type="protein sequence ID" value="QDV46458.1"/>
    <property type="molecule type" value="Genomic_DNA"/>
</dbReference>
<evidence type="ECO:0000313" key="4">
    <source>
        <dbReference type="Proteomes" id="UP000319004"/>
    </source>
</evidence>
<keyword evidence="1" id="KW-0315">Glutamine amidotransferase</keyword>
<dbReference type="InterPro" id="IPR017926">
    <property type="entry name" value="GATASE"/>
</dbReference>
<feature type="domain" description="Glutamine amidotransferase" evidence="2">
    <location>
        <begin position="3"/>
        <end position="184"/>
    </location>
</feature>
<dbReference type="GO" id="GO:0000162">
    <property type="term" value="P:L-tryptophan biosynthetic process"/>
    <property type="evidence" value="ECO:0007669"/>
    <property type="project" value="TreeGrafter"/>
</dbReference>
<dbReference type="PRINTS" id="PR00096">
    <property type="entry name" value="GATASE"/>
</dbReference>
<keyword evidence="4" id="KW-1185">Reference proteome</keyword>
<dbReference type="PANTHER" id="PTHR43418">
    <property type="entry name" value="MULTIFUNCTIONAL TRYPTOPHAN BIOSYNTHESIS PROTEIN-RELATED"/>
    <property type="match status" value="1"/>
</dbReference>
<dbReference type="RefSeq" id="WP_145390617.1">
    <property type="nucleotide sequence ID" value="NZ_CP037423.1"/>
</dbReference>
<dbReference type="KEGG" id="snep:Enr13x_63670"/>
<dbReference type="InterPro" id="IPR029062">
    <property type="entry name" value="Class_I_gatase-like"/>
</dbReference>
<dbReference type="OrthoDB" id="9804328at2"/>
<keyword evidence="3" id="KW-0032">Aminotransferase</keyword>
<dbReference type="CDD" id="cd01743">
    <property type="entry name" value="GATase1_Anthranilate_Synthase"/>
    <property type="match status" value="1"/>
</dbReference>
<dbReference type="GO" id="GO:0004049">
    <property type="term" value="F:anthranilate synthase activity"/>
    <property type="evidence" value="ECO:0007669"/>
    <property type="project" value="TreeGrafter"/>
</dbReference>
<dbReference type="SUPFAM" id="SSF52317">
    <property type="entry name" value="Class I glutamine amidotransferase-like"/>
    <property type="match status" value="1"/>
</dbReference>
<dbReference type="PROSITE" id="PS51273">
    <property type="entry name" value="GATASE_TYPE_1"/>
    <property type="match status" value="1"/>
</dbReference>
<protein>
    <submittedName>
        <fullName evidence="3">Aminodeoxychorismate synthase component 2</fullName>
        <ecNumber evidence="3">2.6.1.85</ecNumber>
    </submittedName>
</protein>
<dbReference type="Pfam" id="PF00117">
    <property type="entry name" value="GATase"/>
    <property type="match status" value="1"/>
</dbReference>
<dbReference type="InterPro" id="IPR050472">
    <property type="entry name" value="Anth_synth/Amidotransfase"/>
</dbReference>
<dbReference type="GO" id="GO:0005829">
    <property type="term" value="C:cytosol"/>
    <property type="evidence" value="ECO:0007669"/>
    <property type="project" value="TreeGrafter"/>
</dbReference>